<sequence>MLKRRASLAIIVLLLVFSILHLGFSPAEIERQVVGTSMLGGWAFLLMSCSIFLSTRLRFLEPFFGGLDRMYQVHKFCGIFAMLLILAHFFLIPKELPEGIDPIANALVPSAPLGMLSMILLILALAITLNRKIPYHRWRNPHKLMGLVYLLGTGHFITAPAVFFERFSPSGIMLIIAAVIGTLSLLYSLFGMNRKTAKRYVIEKVNALERATELVLNPLEQPLEFRPGQFAFVEVQGKGWREPHPFTISSAPADEKLRFTLKVLGDWTRKVREEIETGAEVLVRGPYGCFDTSKARSKQVWFAGGIGVTPFLSMVRAMQPDDVREVTLVYAVREKDEALFLDELLAKAAEMTNFRLVLLQSNEGEFARVDKMKENLSEPLSEYGYFLCGPKPMINGLTRDMRKAGVSRDAIHTEAFEFR</sequence>
<dbReference type="InterPro" id="IPR050415">
    <property type="entry name" value="MRET"/>
</dbReference>
<evidence type="ECO:0000256" key="11">
    <source>
        <dbReference type="ARBA" id="ARBA00023014"/>
    </source>
</evidence>
<dbReference type="PRINTS" id="PR00410">
    <property type="entry name" value="PHEHYDRXLASE"/>
</dbReference>
<keyword evidence="12 13" id="KW-0472">Membrane</keyword>
<comment type="subcellular location">
    <subcellularLocation>
        <location evidence="2">Membrane</location>
        <topology evidence="2">Multi-pass membrane protein</topology>
    </subcellularLocation>
</comment>
<dbReference type="InterPro" id="IPR001433">
    <property type="entry name" value="OxRdtase_FAD/NAD-bd"/>
</dbReference>
<feature type="transmembrane region" description="Helical" evidence="13">
    <location>
        <begin position="147"/>
        <end position="164"/>
    </location>
</feature>
<organism evidence="15 16">
    <name type="scientific">Parasphingorhabdus marina DSM 22363</name>
    <dbReference type="NCBI Taxonomy" id="1123272"/>
    <lineage>
        <taxon>Bacteria</taxon>
        <taxon>Pseudomonadati</taxon>
        <taxon>Pseudomonadota</taxon>
        <taxon>Alphaproteobacteria</taxon>
        <taxon>Sphingomonadales</taxon>
        <taxon>Sphingomonadaceae</taxon>
        <taxon>Parasphingorhabdus</taxon>
    </lineage>
</organism>
<feature type="transmembrane region" description="Helical" evidence="13">
    <location>
        <begin position="103"/>
        <end position="127"/>
    </location>
</feature>
<keyword evidence="8 13" id="KW-1133">Transmembrane helix</keyword>
<evidence type="ECO:0000256" key="3">
    <source>
        <dbReference type="ARBA" id="ARBA00022630"/>
    </source>
</evidence>
<dbReference type="GO" id="GO:0016020">
    <property type="term" value="C:membrane"/>
    <property type="evidence" value="ECO:0007669"/>
    <property type="project" value="UniProtKB-SubCell"/>
</dbReference>
<keyword evidence="9" id="KW-0560">Oxidoreductase</keyword>
<evidence type="ECO:0000256" key="8">
    <source>
        <dbReference type="ARBA" id="ARBA00022989"/>
    </source>
</evidence>
<evidence type="ECO:0000256" key="5">
    <source>
        <dbReference type="ARBA" id="ARBA00022714"/>
    </source>
</evidence>
<evidence type="ECO:0000256" key="2">
    <source>
        <dbReference type="ARBA" id="ARBA00004141"/>
    </source>
</evidence>
<feature type="transmembrane region" description="Helical" evidence="13">
    <location>
        <begin position="170"/>
        <end position="190"/>
    </location>
</feature>
<dbReference type="Pfam" id="PF00175">
    <property type="entry name" value="NAD_binding_1"/>
    <property type="match status" value="1"/>
</dbReference>
<name>A0A1N6H7T7_9SPHN</name>
<keyword evidence="3" id="KW-0285">Flavoprotein</keyword>
<evidence type="ECO:0000313" key="15">
    <source>
        <dbReference type="EMBL" id="SIO15888.1"/>
    </source>
</evidence>
<feature type="transmembrane region" description="Helical" evidence="13">
    <location>
        <begin position="32"/>
        <end position="53"/>
    </location>
</feature>
<feature type="transmembrane region" description="Helical" evidence="13">
    <location>
        <begin position="73"/>
        <end position="91"/>
    </location>
</feature>
<dbReference type="AlphaFoldDB" id="A0A1N6H7T7"/>
<dbReference type="Pfam" id="PF08022">
    <property type="entry name" value="FAD_binding_8"/>
    <property type="match status" value="1"/>
</dbReference>
<proteinExistence type="predicted"/>
<dbReference type="InterPro" id="IPR017927">
    <property type="entry name" value="FAD-bd_FR_type"/>
</dbReference>
<evidence type="ECO:0000256" key="1">
    <source>
        <dbReference type="ARBA" id="ARBA00001974"/>
    </source>
</evidence>
<dbReference type="GO" id="GO:0046872">
    <property type="term" value="F:metal ion binding"/>
    <property type="evidence" value="ECO:0007669"/>
    <property type="project" value="UniProtKB-KW"/>
</dbReference>
<dbReference type="PANTHER" id="PTHR47354:SF8">
    <property type="entry name" value="1,2-PHENYLACETYL-COA EPOXIDASE, SUBUNIT E"/>
    <property type="match status" value="1"/>
</dbReference>
<dbReference type="InterPro" id="IPR013130">
    <property type="entry name" value="Fe3_Rdtase_TM_dom"/>
</dbReference>
<dbReference type="InterPro" id="IPR013112">
    <property type="entry name" value="FAD-bd_8"/>
</dbReference>
<dbReference type="PANTHER" id="PTHR47354">
    <property type="entry name" value="NADH OXIDOREDUCTASE HCR"/>
    <property type="match status" value="1"/>
</dbReference>
<dbReference type="PROSITE" id="PS51384">
    <property type="entry name" value="FAD_FR"/>
    <property type="match status" value="1"/>
</dbReference>
<dbReference type="SUPFAM" id="SSF52343">
    <property type="entry name" value="Ferredoxin reductase-like, C-terminal NADP-linked domain"/>
    <property type="match status" value="1"/>
</dbReference>
<evidence type="ECO:0000256" key="6">
    <source>
        <dbReference type="ARBA" id="ARBA00022723"/>
    </source>
</evidence>
<keyword evidence="5" id="KW-0001">2Fe-2S</keyword>
<evidence type="ECO:0000259" key="14">
    <source>
        <dbReference type="PROSITE" id="PS51384"/>
    </source>
</evidence>
<keyword evidence="6" id="KW-0479">Metal-binding</keyword>
<dbReference type="SUPFAM" id="SSF63380">
    <property type="entry name" value="Riboflavin synthase domain-like"/>
    <property type="match status" value="1"/>
</dbReference>
<keyword evidence="4 13" id="KW-0812">Transmembrane</keyword>
<evidence type="ECO:0000256" key="4">
    <source>
        <dbReference type="ARBA" id="ARBA00022692"/>
    </source>
</evidence>
<evidence type="ECO:0000256" key="7">
    <source>
        <dbReference type="ARBA" id="ARBA00022827"/>
    </source>
</evidence>
<dbReference type="RefSeq" id="WP_074206085.1">
    <property type="nucleotide sequence ID" value="NZ_FSQW01000002.1"/>
</dbReference>
<evidence type="ECO:0000313" key="16">
    <source>
        <dbReference type="Proteomes" id="UP000185192"/>
    </source>
</evidence>
<keyword evidence="7" id="KW-0274">FAD</keyword>
<dbReference type="Gene3D" id="3.40.50.80">
    <property type="entry name" value="Nucleotide-binding domain of ferredoxin-NADP reductase (FNR) module"/>
    <property type="match status" value="1"/>
</dbReference>
<dbReference type="InterPro" id="IPR017938">
    <property type="entry name" value="Riboflavin_synthase-like_b-brl"/>
</dbReference>
<evidence type="ECO:0000256" key="10">
    <source>
        <dbReference type="ARBA" id="ARBA00023004"/>
    </source>
</evidence>
<dbReference type="EMBL" id="FSQW01000002">
    <property type="protein sequence ID" value="SIO15888.1"/>
    <property type="molecule type" value="Genomic_DNA"/>
</dbReference>
<feature type="domain" description="FAD-binding FR-type" evidence="14">
    <location>
        <begin position="192"/>
        <end position="293"/>
    </location>
</feature>
<evidence type="ECO:0000256" key="13">
    <source>
        <dbReference type="SAM" id="Phobius"/>
    </source>
</evidence>
<accession>A0A1N6H7T7</accession>
<dbReference type="InterPro" id="IPR039261">
    <property type="entry name" value="FNR_nucleotide-bd"/>
</dbReference>
<dbReference type="STRING" id="1123272.SAMN02745824_3173"/>
<keyword evidence="10" id="KW-0408">Iron</keyword>
<dbReference type="GO" id="GO:0051537">
    <property type="term" value="F:2 iron, 2 sulfur cluster binding"/>
    <property type="evidence" value="ECO:0007669"/>
    <property type="project" value="UniProtKB-KW"/>
</dbReference>
<comment type="cofactor">
    <cofactor evidence="1">
        <name>FAD</name>
        <dbReference type="ChEBI" id="CHEBI:57692"/>
    </cofactor>
</comment>
<keyword evidence="16" id="KW-1185">Reference proteome</keyword>
<keyword evidence="11" id="KW-0411">Iron-sulfur</keyword>
<dbReference type="Gene3D" id="2.40.30.10">
    <property type="entry name" value="Translation factors"/>
    <property type="match status" value="1"/>
</dbReference>
<evidence type="ECO:0000256" key="9">
    <source>
        <dbReference type="ARBA" id="ARBA00023002"/>
    </source>
</evidence>
<dbReference type="Pfam" id="PF01794">
    <property type="entry name" value="Ferric_reduct"/>
    <property type="match status" value="1"/>
</dbReference>
<dbReference type="GO" id="GO:0050660">
    <property type="term" value="F:flavin adenine dinucleotide binding"/>
    <property type="evidence" value="ECO:0007669"/>
    <property type="project" value="TreeGrafter"/>
</dbReference>
<gene>
    <name evidence="15" type="ORF">SAMN02745824_3173</name>
</gene>
<protein>
    <submittedName>
        <fullName evidence="15">Predicted ferric reductase</fullName>
    </submittedName>
</protein>
<evidence type="ECO:0000256" key="12">
    <source>
        <dbReference type="ARBA" id="ARBA00023136"/>
    </source>
</evidence>
<dbReference type="GO" id="GO:0016491">
    <property type="term" value="F:oxidoreductase activity"/>
    <property type="evidence" value="ECO:0007669"/>
    <property type="project" value="UniProtKB-KW"/>
</dbReference>
<reference evidence="16" key="1">
    <citation type="submission" date="2016-11" db="EMBL/GenBank/DDBJ databases">
        <authorList>
            <person name="Varghese N."/>
            <person name="Submissions S."/>
        </authorList>
    </citation>
    <scope>NUCLEOTIDE SEQUENCE [LARGE SCALE GENOMIC DNA]</scope>
    <source>
        <strain evidence="16">DSM 22363</strain>
    </source>
</reference>
<dbReference type="OrthoDB" id="9786134at2"/>
<dbReference type="Proteomes" id="UP000185192">
    <property type="component" value="Unassembled WGS sequence"/>
</dbReference>
<dbReference type="CDD" id="cd06198">
    <property type="entry name" value="FNR_like_3"/>
    <property type="match status" value="1"/>
</dbReference>